<gene>
    <name evidence="2" type="ORF">ADK38_02695</name>
</gene>
<dbReference type="Proteomes" id="UP000037020">
    <property type="component" value="Unassembled WGS sequence"/>
</dbReference>
<protein>
    <recommendedName>
        <fullName evidence="1">SnoaL-like domain-containing protein</fullName>
    </recommendedName>
</protein>
<feature type="domain" description="SnoaL-like" evidence="1">
    <location>
        <begin position="7"/>
        <end position="111"/>
    </location>
</feature>
<organism evidence="2 3">
    <name type="scientific">Streptomyces varsoviensis</name>
    <dbReference type="NCBI Taxonomy" id="67373"/>
    <lineage>
        <taxon>Bacteria</taxon>
        <taxon>Bacillati</taxon>
        <taxon>Actinomycetota</taxon>
        <taxon>Actinomycetes</taxon>
        <taxon>Kitasatosporales</taxon>
        <taxon>Streptomycetaceae</taxon>
        <taxon>Streptomyces</taxon>
    </lineage>
</organism>
<comment type="caution">
    <text evidence="2">The sequence shown here is derived from an EMBL/GenBank/DDBJ whole genome shotgun (WGS) entry which is preliminary data.</text>
</comment>
<evidence type="ECO:0000259" key="1">
    <source>
        <dbReference type="Pfam" id="PF12680"/>
    </source>
</evidence>
<name>A0ABR5JDK4_9ACTN</name>
<dbReference type="InterPro" id="IPR037401">
    <property type="entry name" value="SnoaL-like"/>
</dbReference>
<dbReference type="Gene3D" id="3.10.450.50">
    <property type="match status" value="1"/>
</dbReference>
<accession>A0ABR5JDK4</accession>
<sequence>MSAEVIDRFFQSSGAGDIETAVECFADDGQWITPDGDGLGTVHTKNQIGELITSMNAMREKMIASGVDGKFEPPIMVDENMGLVRWTVETDDGKVVNRGVDLFILRDGKIVLKDVYRKA</sequence>
<reference evidence="2 3" key="1">
    <citation type="submission" date="2015-07" db="EMBL/GenBank/DDBJ databases">
        <authorList>
            <person name="Ju K.-S."/>
            <person name="Doroghazi J.R."/>
            <person name="Metcalf W.W."/>
        </authorList>
    </citation>
    <scope>NUCLEOTIDE SEQUENCE [LARGE SCALE GENOMIC DNA]</scope>
    <source>
        <strain evidence="2 3">NRRL B-3589</strain>
    </source>
</reference>
<keyword evidence="3" id="KW-1185">Reference proteome</keyword>
<dbReference type="SUPFAM" id="SSF54427">
    <property type="entry name" value="NTF2-like"/>
    <property type="match status" value="1"/>
</dbReference>
<proteinExistence type="predicted"/>
<dbReference type="RefSeq" id="WP_030882071.1">
    <property type="nucleotide sequence ID" value="NZ_JBIRHZ010000005.1"/>
</dbReference>
<dbReference type="Pfam" id="PF12680">
    <property type="entry name" value="SnoaL_2"/>
    <property type="match status" value="1"/>
</dbReference>
<evidence type="ECO:0000313" key="3">
    <source>
        <dbReference type="Proteomes" id="UP000037020"/>
    </source>
</evidence>
<dbReference type="EMBL" id="LGUT01000218">
    <property type="protein sequence ID" value="KOG91516.1"/>
    <property type="molecule type" value="Genomic_DNA"/>
</dbReference>
<dbReference type="InterPro" id="IPR032710">
    <property type="entry name" value="NTF2-like_dom_sf"/>
</dbReference>
<evidence type="ECO:0000313" key="2">
    <source>
        <dbReference type="EMBL" id="KOG91516.1"/>
    </source>
</evidence>